<sequence length="258" mass="27652">MSLRKRTVSTTIGLVLTVLLLLGIWEAAVFLFSIRPQILPAPSVIFHSAVEDWAALSRAVHATSFEVFWGLLAGCLLGVLAGLLIFASRILQSSLYPLLLAAQTVPIIAIAPLIMIWMGFGYSGKILLVAVYASFPVVAATVRGMKAVDRSQVQVARSLGASWPWVYGHVFLPGAARQIFTGVKISATYAFGTAAMSEYVGAANGLGVYLNAAKVNFRTDLVFVAGFALALCTLVLFALLSVLERVLIRWPEGGVHDD</sequence>
<keyword evidence="4 7" id="KW-0812">Transmembrane</keyword>
<dbReference type="Pfam" id="PF00528">
    <property type="entry name" value="BPD_transp_1"/>
    <property type="match status" value="1"/>
</dbReference>
<dbReference type="Proteomes" id="UP000186785">
    <property type="component" value="Unassembled WGS sequence"/>
</dbReference>
<evidence type="ECO:0000256" key="6">
    <source>
        <dbReference type="ARBA" id="ARBA00023136"/>
    </source>
</evidence>
<keyword evidence="6 7" id="KW-0472">Membrane</keyword>
<dbReference type="AlphaFoldDB" id="A0A1Q5PQL0"/>
<feature type="transmembrane region" description="Helical" evidence="7">
    <location>
        <begin position="67"/>
        <end position="86"/>
    </location>
</feature>
<evidence type="ECO:0000313" key="9">
    <source>
        <dbReference type="EMBL" id="OKL49783.1"/>
    </source>
</evidence>
<dbReference type="GO" id="GO:0055085">
    <property type="term" value="P:transmembrane transport"/>
    <property type="evidence" value="ECO:0007669"/>
    <property type="project" value="InterPro"/>
</dbReference>
<keyword evidence="3" id="KW-1003">Cell membrane</keyword>
<name>A0A1Q5PQL0_9ACTO</name>
<dbReference type="InterPro" id="IPR000515">
    <property type="entry name" value="MetI-like"/>
</dbReference>
<dbReference type="Gene3D" id="1.10.3720.10">
    <property type="entry name" value="MetI-like"/>
    <property type="match status" value="1"/>
</dbReference>
<reference evidence="9 10" key="1">
    <citation type="submission" date="2016-11" db="EMBL/GenBank/DDBJ databases">
        <title>Actinomyces gypaetusis sp. nov. isolated from the vulture Gypaetus barbatus in Qinghai Tibet Plateau China.</title>
        <authorList>
            <person name="Meng X."/>
        </authorList>
    </citation>
    <scope>NUCLEOTIDE SEQUENCE [LARGE SCALE GENOMIC DNA]</scope>
    <source>
        <strain evidence="9 10">VUL4_2</strain>
    </source>
</reference>
<evidence type="ECO:0000259" key="8">
    <source>
        <dbReference type="PROSITE" id="PS50928"/>
    </source>
</evidence>
<feature type="transmembrane region" description="Helical" evidence="7">
    <location>
        <begin position="126"/>
        <end position="142"/>
    </location>
</feature>
<keyword evidence="5 7" id="KW-1133">Transmembrane helix</keyword>
<dbReference type="InterPro" id="IPR035906">
    <property type="entry name" value="MetI-like_sf"/>
</dbReference>
<organism evidence="9 10">
    <name type="scientific">Boudabousia liubingyangii</name>
    <dbReference type="NCBI Taxonomy" id="1921764"/>
    <lineage>
        <taxon>Bacteria</taxon>
        <taxon>Bacillati</taxon>
        <taxon>Actinomycetota</taxon>
        <taxon>Actinomycetes</taxon>
        <taxon>Actinomycetales</taxon>
        <taxon>Actinomycetaceae</taxon>
        <taxon>Boudabousia</taxon>
    </lineage>
</organism>
<dbReference type="RefSeq" id="WP_073708667.1">
    <property type="nucleotide sequence ID" value="NZ_MQSU01000001.1"/>
</dbReference>
<evidence type="ECO:0000256" key="1">
    <source>
        <dbReference type="ARBA" id="ARBA00004651"/>
    </source>
</evidence>
<evidence type="ECO:0000313" key="10">
    <source>
        <dbReference type="Proteomes" id="UP000186785"/>
    </source>
</evidence>
<dbReference type="OrthoDB" id="7274389at2"/>
<feature type="transmembrane region" description="Helical" evidence="7">
    <location>
        <begin position="98"/>
        <end position="120"/>
    </location>
</feature>
<dbReference type="PANTHER" id="PTHR30151:SF20">
    <property type="entry name" value="ABC TRANSPORTER PERMEASE PROTEIN HI_0355-RELATED"/>
    <property type="match status" value="1"/>
</dbReference>
<feature type="transmembrane region" description="Helical" evidence="7">
    <location>
        <begin position="12"/>
        <end position="34"/>
    </location>
</feature>
<evidence type="ECO:0000256" key="2">
    <source>
        <dbReference type="ARBA" id="ARBA00022448"/>
    </source>
</evidence>
<evidence type="ECO:0000256" key="4">
    <source>
        <dbReference type="ARBA" id="ARBA00022692"/>
    </source>
</evidence>
<dbReference type="SUPFAM" id="SSF161098">
    <property type="entry name" value="MetI-like"/>
    <property type="match status" value="1"/>
</dbReference>
<comment type="subcellular location">
    <subcellularLocation>
        <location evidence="1 7">Cell membrane</location>
        <topology evidence="1 7">Multi-pass membrane protein</topology>
    </subcellularLocation>
</comment>
<protein>
    <recommendedName>
        <fullName evidence="8">ABC transmembrane type-1 domain-containing protein</fullName>
    </recommendedName>
</protein>
<evidence type="ECO:0000256" key="3">
    <source>
        <dbReference type="ARBA" id="ARBA00022475"/>
    </source>
</evidence>
<dbReference type="PROSITE" id="PS50928">
    <property type="entry name" value="ABC_TM1"/>
    <property type="match status" value="1"/>
</dbReference>
<keyword evidence="10" id="KW-1185">Reference proteome</keyword>
<dbReference type="STRING" id="1921764.BSR28_00275"/>
<comment type="caution">
    <text evidence="9">The sequence shown here is derived from an EMBL/GenBank/DDBJ whole genome shotgun (WGS) entry which is preliminary data.</text>
</comment>
<gene>
    <name evidence="9" type="ORF">BSR29_02210</name>
</gene>
<accession>A0A1Q5PQL0</accession>
<dbReference type="GO" id="GO:0005886">
    <property type="term" value="C:plasma membrane"/>
    <property type="evidence" value="ECO:0007669"/>
    <property type="project" value="UniProtKB-SubCell"/>
</dbReference>
<feature type="transmembrane region" description="Helical" evidence="7">
    <location>
        <begin position="221"/>
        <end position="243"/>
    </location>
</feature>
<dbReference type="PANTHER" id="PTHR30151">
    <property type="entry name" value="ALKANE SULFONATE ABC TRANSPORTER-RELATED, MEMBRANE SUBUNIT"/>
    <property type="match status" value="1"/>
</dbReference>
<comment type="similarity">
    <text evidence="7">Belongs to the binding-protein-dependent transport system permease family.</text>
</comment>
<proteinExistence type="inferred from homology"/>
<feature type="domain" description="ABC transmembrane type-1" evidence="8">
    <location>
        <begin position="60"/>
        <end position="240"/>
    </location>
</feature>
<keyword evidence="2 7" id="KW-0813">Transport</keyword>
<dbReference type="CDD" id="cd06261">
    <property type="entry name" value="TM_PBP2"/>
    <property type="match status" value="1"/>
</dbReference>
<dbReference type="EMBL" id="MQSV01000001">
    <property type="protein sequence ID" value="OKL49783.1"/>
    <property type="molecule type" value="Genomic_DNA"/>
</dbReference>
<evidence type="ECO:0000256" key="7">
    <source>
        <dbReference type="RuleBase" id="RU363032"/>
    </source>
</evidence>
<evidence type="ECO:0000256" key="5">
    <source>
        <dbReference type="ARBA" id="ARBA00022989"/>
    </source>
</evidence>